<gene>
    <name evidence="3" type="ORF">VMF7928_03226</name>
</gene>
<sequence length="835" mass="93455">MQDKKALNRLVVIKSTQLNENQGFVTPILSISDTEEFAPVIRHDYPQDVLVSKGYPYIDTNYETNELFILKTHNLDEEKTQQSGSPRYWARDESAFSDLPPSTLLPIVSVPLPSKENGILPVGITPPARPFFILDDGHLFGPLTSSQTEDDRYIVEPYVHPSLSFGKGYIGRFALSGVTDCLVETKVEDESMLFVSSFKQLSSHRNDKSSIDYVSDDQLIKVVNQLGFGKQTKGLGKKEAERLQQIITSSEKANKFGKYDERLERLKGLLDRYLTEADIGFELVKNYLDSNSGQVFLNNYVKANKSTLLSDFIDKVKADAKAEEKKIQQKLQEQQAQVAAKEHEVAQITNSVAKKRQEAQDEIARIAAETEDEVRQTLKLKQQELSENIVALEKEQTSLEKKVNDKVAHLALVNEIEELKNTCNYYEQHSKRLESTVKGFEATLKSNDTEELAKKIGEMEAINRVLNGKSASVSKPAQQYSPVIFSQSEPETAEKVVDAIGAHFAQDNGRMFNKEEMTNLIVSVNQSFLTILSGPPGTGKTSTATRLAKALHLGSSKGDQNFLYVPVGRGWVSSRDTLGFYNSLKDVYQESRTGLYSFLSRKESKENDALKLILLDEANLSSMEHYWSDFLALCDLENLNRPIDTGIPHESHRFLKVGDNTRFIATINNDATTEKLSPRLIDRVPVITLDVPSDKIVETTSLELDGSISSSKLRELFVPEYAELSKADESILAKIIDTLSIRDSVLGKSIPISRRKVNAITNYCDVAGQMIGSEAAMDFAIQQHILPHIEGYGAAFRKRLEKLLSIVNKTYPRSAAHIERILASGNEFTGSYSYF</sequence>
<comment type="caution">
    <text evidence="3">The sequence shown here is derived from an EMBL/GenBank/DDBJ whole genome shotgun (WGS) entry which is preliminary data.</text>
</comment>
<name>A0ABN8EBD7_9VIBR</name>
<dbReference type="SMART" id="SM00382">
    <property type="entry name" value="AAA"/>
    <property type="match status" value="1"/>
</dbReference>
<dbReference type="SUPFAM" id="SSF52540">
    <property type="entry name" value="P-loop containing nucleoside triphosphate hydrolases"/>
    <property type="match status" value="1"/>
</dbReference>
<reference evidence="3" key="1">
    <citation type="submission" date="2021-11" db="EMBL/GenBank/DDBJ databases">
        <authorList>
            <person name="Rodrigo-Torres L."/>
            <person name="Arahal R. D."/>
            <person name="Lucena T."/>
        </authorList>
    </citation>
    <scope>NUCLEOTIDE SEQUENCE</scope>
    <source>
        <strain evidence="3">CECT 7928</strain>
    </source>
</reference>
<dbReference type="EMBL" id="CAKLDM010000002">
    <property type="protein sequence ID" value="CAH0540904.1"/>
    <property type="molecule type" value="Genomic_DNA"/>
</dbReference>
<organism evidence="3 4">
    <name type="scientific">Vibrio marisflavi CECT 7928</name>
    <dbReference type="NCBI Taxonomy" id="634439"/>
    <lineage>
        <taxon>Bacteria</taxon>
        <taxon>Pseudomonadati</taxon>
        <taxon>Pseudomonadota</taxon>
        <taxon>Gammaproteobacteria</taxon>
        <taxon>Vibrionales</taxon>
        <taxon>Vibrionaceae</taxon>
        <taxon>Vibrio</taxon>
    </lineage>
</organism>
<proteinExistence type="predicted"/>
<evidence type="ECO:0000313" key="3">
    <source>
        <dbReference type="EMBL" id="CAH0540904.1"/>
    </source>
</evidence>
<feature type="domain" description="AAA+ ATPase" evidence="2">
    <location>
        <begin position="526"/>
        <end position="694"/>
    </location>
</feature>
<dbReference type="Gene3D" id="3.40.50.300">
    <property type="entry name" value="P-loop containing nucleotide triphosphate hydrolases"/>
    <property type="match status" value="1"/>
</dbReference>
<keyword evidence="1" id="KW-0175">Coiled coil</keyword>
<protein>
    <recommendedName>
        <fullName evidence="2">AAA+ ATPase domain-containing protein</fullName>
    </recommendedName>
</protein>
<dbReference type="InterPro" id="IPR027417">
    <property type="entry name" value="P-loop_NTPase"/>
</dbReference>
<evidence type="ECO:0000259" key="2">
    <source>
        <dbReference type="SMART" id="SM00382"/>
    </source>
</evidence>
<accession>A0ABN8EBD7</accession>
<dbReference type="RefSeq" id="WP_237362713.1">
    <property type="nucleotide sequence ID" value="NZ_CAKLDM010000002.1"/>
</dbReference>
<keyword evidence="4" id="KW-1185">Reference proteome</keyword>
<dbReference type="CDD" id="cd00009">
    <property type="entry name" value="AAA"/>
    <property type="match status" value="1"/>
</dbReference>
<dbReference type="Proteomes" id="UP000838748">
    <property type="component" value="Unassembled WGS sequence"/>
</dbReference>
<feature type="coiled-coil region" evidence="1">
    <location>
        <begin position="313"/>
        <end position="436"/>
    </location>
</feature>
<evidence type="ECO:0000256" key="1">
    <source>
        <dbReference type="SAM" id="Coils"/>
    </source>
</evidence>
<dbReference type="InterPro" id="IPR003593">
    <property type="entry name" value="AAA+_ATPase"/>
</dbReference>
<dbReference type="Pfam" id="PF07728">
    <property type="entry name" value="AAA_5"/>
    <property type="match status" value="1"/>
</dbReference>
<evidence type="ECO:0000313" key="4">
    <source>
        <dbReference type="Proteomes" id="UP000838748"/>
    </source>
</evidence>
<dbReference type="InterPro" id="IPR011704">
    <property type="entry name" value="ATPase_dyneun-rel_AAA"/>
</dbReference>